<name>A0AAJ0D8W3_9PEZI</name>
<dbReference type="AlphaFoldDB" id="A0AAJ0D8W3"/>
<protein>
    <submittedName>
        <fullName evidence="2">Uncharacterized protein</fullName>
    </submittedName>
</protein>
<keyword evidence="3" id="KW-1185">Reference proteome</keyword>
<dbReference type="EMBL" id="JAWDJX010000042">
    <property type="protein sequence ID" value="KAK3049164.1"/>
    <property type="molecule type" value="Genomic_DNA"/>
</dbReference>
<dbReference type="Proteomes" id="UP001271007">
    <property type="component" value="Unassembled WGS sequence"/>
</dbReference>
<organism evidence="2 3">
    <name type="scientific">Extremus antarcticus</name>
    <dbReference type="NCBI Taxonomy" id="702011"/>
    <lineage>
        <taxon>Eukaryota</taxon>
        <taxon>Fungi</taxon>
        <taxon>Dikarya</taxon>
        <taxon>Ascomycota</taxon>
        <taxon>Pezizomycotina</taxon>
        <taxon>Dothideomycetes</taxon>
        <taxon>Dothideomycetidae</taxon>
        <taxon>Mycosphaerellales</taxon>
        <taxon>Extremaceae</taxon>
        <taxon>Extremus</taxon>
    </lineage>
</organism>
<proteinExistence type="predicted"/>
<accession>A0AAJ0D8W3</accession>
<reference evidence="2" key="1">
    <citation type="submission" date="2023-04" db="EMBL/GenBank/DDBJ databases">
        <title>Black Yeasts Isolated from many extreme environments.</title>
        <authorList>
            <person name="Coleine C."/>
            <person name="Stajich J.E."/>
            <person name="Selbmann L."/>
        </authorList>
    </citation>
    <scope>NUCLEOTIDE SEQUENCE</scope>
    <source>
        <strain evidence="2">CCFEE 5312</strain>
    </source>
</reference>
<evidence type="ECO:0000313" key="3">
    <source>
        <dbReference type="Proteomes" id="UP001271007"/>
    </source>
</evidence>
<evidence type="ECO:0000313" key="2">
    <source>
        <dbReference type="EMBL" id="KAK3049164.1"/>
    </source>
</evidence>
<feature type="region of interest" description="Disordered" evidence="1">
    <location>
        <begin position="25"/>
        <end position="73"/>
    </location>
</feature>
<evidence type="ECO:0000256" key="1">
    <source>
        <dbReference type="SAM" id="MobiDB-lite"/>
    </source>
</evidence>
<gene>
    <name evidence="2" type="ORF">LTR09_009583</name>
</gene>
<comment type="caution">
    <text evidence="2">The sequence shown here is derived from an EMBL/GenBank/DDBJ whole genome shotgun (WGS) entry which is preliminary data.</text>
</comment>
<sequence>MRRFATSARAFLKIVWDGMKKGPFWGEQTEDSDRGQRQACRNPEGEGECSLESGVWTNMTRRGKPHTSSDPKEHIAASLYKDDKRVTSVHVYADGTAEYSKEKYNK</sequence>